<sequence length="202" mass="23281">MKKDEIRKPLMPVHRLREIGPRRELTGEFVSREIKLLLDMDKKYLQSFSSDSDRIARARLRHKKGKATVLICYASGAITGIRDIFYLALINVLSKVSHHDIVIMVDDLNFTVCNSHKLWRQVSGKVNLDPLNDSRLRLLQFCKICFLVMLNTLFVRGDIYKNPWYSNDDNKGMTCRDDDHALEIAGYTGYTKPIILVIIVIA</sequence>
<keyword evidence="1" id="KW-1133">Transmembrane helix</keyword>
<evidence type="ECO:0000256" key="1">
    <source>
        <dbReference type="SAM" id="Phobius"/>
    </source>
</evidence>
<dbReference type="Proteomes" id="UP001187531">
    <property type="component" value="Unassembled WGS sequence"/>
</dbReference>
<evidence type="ECO:0000313" key="3">
    <source>
        <dbReference type="Proteomes" id="UP001187531"/>
    </source>
</evidence>
<proteinExistence type="predicted"/>
<keyword evidence="1" id="KW-0812">Transmembrane</keyword>
<feature type="transmembrane region" description="Helical" evidence="1">
    <location>
        <begin position="67"/>
        <end position="89"/>
    </location>
</feature>
<keyword evidence="1" id="KW-0472">Membrane</keyword>
<reference evidence="2" key="1">
    <citation type="submission" date="2023-07" db="EMBL/GenBank/DDBJ databases">
        <title>Chromosome-level genome assembly of Artemia franciscana.</title>
        <authorList>
            <person name="Jo E."/>
        </authorList>
    </citation>
    <scope>NUCLEOTIDE SEQUENCE</scope>
    <source>
        <tissue evidence="2">Whole body</tissue>
    </source>
</reference>
<feature type="transmembrane region" description="Helical" evidence="1">
    <location>
        <begin position="138"/>
        <end position="155"/>
    </location>
</feature>
<accession>A0AA88LC07</accession>
<name>A0AA88LC07_ARTSF</name>
<keyword evidence="3" id="KW-1185">Reference proteome</keyword>
<dbReference type="AlphaFoldDB" id="A0AA88LC07"/>
<dbReference type="EMBL" id="JAVRJZ010000008">
    <property type="protein sequence ID" value="KAK2719876.1"/>
    <property type="molecule type" value="Genomic_DNA"/>
</dbReference>
<comment type="caution">
    <text evidence="2">The sequence shown here is derived from an EMBL/GenBank/DDBJ whole genome shotgun (WGS) entry which is preliminary data.</text>
</comment>
<organism evidence="2 3">
    <name type="scientific">Artemia franciscana</name>
    <name type="common">Brine shrimp</name>
    <name type="synonym">Artemia sanfranciscana</name>
    <dbReference type="NCBI Taxonomy" id="6661"/>
    <lineage>
        <taxon>Eukaryota</taxon>
        <taxon>Metazoa</taxon>
        <taxon>Ecdysozoa</taxon>
        <taxon>Arthropoda</taxon>
        <taxon>Crustacea</taxon>
        <taxon>Branchiopoda</taxon>
        <taxon>Anostraca</taxon>
        <taxon>Artemiidae</taxon>
        <taxon>Artemia</taxon>
    </lineage>
</organism>
<protein>
    <submittedName>
        <fullName evidence="2">Uncharacterized protein</fullName>
    </submittedName>
</protein>
<gene>
    <name evidence="2" type="ORF">QYM36_005374</name>
</gene>
<evidence type="ECO:0000313" key="2">
    <source>
        <dbReference type="EMBL" id="KAK2719876.1"/>
    </source>
</evidence>